<dbReference type="InterPro" id="IPR036058">
    <property type="entry name" value="Kazal_dom_sf"/>
</dbReference>
<dbReference type="SUPFAM" id="SSF100895">
    <property type="entry name" value="Kazal-type serine protease inhibitors"/>
    <property type="match status" value="1"/>
</dbReference>
<feature type="region of interest" description="Disordered" evidence="1">
    <location>
        <begin position="43"/>
        <end position="156"/>
    </location>
</feature>
<name>A0AAN9T404_9HEMI</name>
<protein>
    <recommendedName>
        <fullName evidence="3">Kazal-like domain-containing protein</fullName>
    </recommendedName>
</protein>
<feature type="domain" description="Kazal-like" evidence="3">
    <location>
        <begin position="164"/>
        <end position="207"/>
    </location>
</feature>
<feature type="compositionally biased region" description="Gly residues" evidence="1">
    <location>
        <begin position="94"/>
        <end position="105"/>
    </location>
</feature>
<feature type="compositionally biased region" description="Polar residues" evidence="1">
    <location>
        <begin position="147"/>
        <end position="156"/>
    </location>
</feature>
<evidence type="ECO:0000259" key="3">
    <source>
        <dbReference type="PROSITE" id="PS51465"/>
    </source>
</evidence>
<feature type="compositionally biased region" description="Polar residues" evidence="1">
    <location>
        <begin position="121"/>
        <end position="139"/>
    </location>
</feature>
<organism evidence="4 5">
    <name type="scientific">Parthenolecanium corni</name>
    <dbReference type="NCBI Taxonomy" id="536013"/>
    <lineage>
        <taxon>Eukaryota</taxon>
        <taxon>Metazoa</taxon>
        <taxon>Ecdysozoa</taxon>
        <taxon>Arthropoda</taxon>
        <taxon>Hexapoda</taxon>
        <taxon>Insecta</taxon>
        <taxon>Pterygota</taxon>
        <taxon>Neoptera</taxon>
        <taxon>Paraneoptera</taxon>
        <taxon>Hemiptera</taxon>
        <taxon>Sternorrhyncha</taxon>
        <taxon>Coccoidea</taxon>
        <taxon>Coccidae</taxon>
        <taxon>Parthenolecanium</taxon>
    </lineage>
</organism>
<dbReference type="CDD" id="cd00104">
    <property type="entry name" value="KAZAL_FS"/>
    <property type="match status" value="1"/>
</dbReference>
<keyword evidence="2" id="KW-0732">Signal</keyword>
<feature type="compositionally biased region" description="Low complexity" evidence="1">
    <location>
        <begin position="43"/>
        <end position="65"/>
    </location>
</feature>
<feature type="compositionally biased region" description="Polar residues" evidence="1">
    <location>
        <begin position="66"/>
        <end position="89"/>
    </location>
</feature>
<reference evidence="4 5" key="1">
    <citation type="submission" date="2024-03" db="EMBL/GenBank/DDBJ databases">
        <title>Adaptation during the transition from Ophiocordyceps entomopathogen to insect associate is accompanied by gene loss and intensified selection.</title>
        <authorList>
            <person name="Ward C.M."/>
            <person name="Onetto C.A."/>
            <person name="Borneman A.R."/>
        </authorList>
    </citation>
    <scope>NUCLEOTIDE SEQUENCE [LARGE SCALE GENOMIC DNA]</scope>
    <source>
        <strain evidence="4">AWRI1</strain>
        <tissue evidence="4">Single Adult Female</tissue>
    </source>
</reference>
<dbReference type="InterPro" id="IPR002350">
    <property type="entry name" value="Kazal_dom"/>
</dbReference>
<dbReference type="PROSITE" id="PS51465">
    <property type="entry name" value="KAZAL_2"/>
    <property type="match status" value="1"/>
</dbReference>
<comment type="caution">
    <text evidence="4">The sequence shown here is derived from an EMBL/GenBank/DDBJ whole genome shotgun (WGS) entry which is preliminary data.</text>
</comment>
<gene>
    <name evidence="4" type="ORF">V9T40_010688</name>
</gene>
<dbReference type="EMBL" id="JBBCAQ010000037">
    <property type="protein sequence ID" value="KAK7573497.1"/>
    <property type="molecule type" value="Genomic_DNA"/>
</dbReference>
<evidence type="ECO:0000313" key="4">
    <source>
        <dbReference type="EMBL" id="KAK7573497.1"/>
    </source>
</evidence>
<dbReference type="AlphaFoldDB" id="A0AAN9T404"/>
<dbReference type="Pfam" id="PF07648">
    <property type="entry name" value="Kazal_2"/>
    <property type="match status" value="1"/>
</dbReference>
<feature type="compositionally biased region" description="Low complexity" evidence="1">
    <location>
        <begin position="106"/>
        <end position="120"/>
    </location>
</feature>
<dbReference type="Gene3D" id="3.30.60.30">
    <property type="match status" value="1"/>
</dbReference>
<keyword evidence="5" id="KW-1185">Reference proteome</keyword>
<dbReference type="Proteomes" id="UP001367676">
    <property type="component" value="Unassembled WGS sequence"/>
</dbReference>
<proteinExistence type="predicted"/>
<evidence type="ECO:0000313" key="5">
    <source>
        <dbReference type="Proteomes" id="UP001367676"/>
    </source>
</evidence>
<evidence type="ECO:0000256" key="2">
    <source>
        <dbReference type="SAM" id="SignalP"/>
    </source>
</evidence>
<feature type="signal peptide" evidence="2">
    <location>
        <begin position="1"/>
        <end position="17"/>
    </location>
</feature>
<feature type="chain" id="PRO_5042812640" description="Kazal-like domain-containing protein" evidence="2">
    <location>
        <begin position="18"/>
        <end position="207"/>
    </location>
</feature>
<accession>A0AAN9T404</accession>
<sequence length="207" mass="21617">MIRVLLGFAITAQCVFGSPLTQETQRVKRQQGTLQETFEALQNLQGQQSQQGSNRPSSGSSSNNQRDPNLSSSGNQRPSGSNSGSSNFDVFNGPGFGGANGGSGGSNNQQRPGSNNNNQGFDASNSSASNSGRPNANQQGVGGSGSRPATTVRSPLNVVSNENTIPEANCVRNCMAVSTYDPVCGSDNITYTNRAKFRCAQNCGRSK</sequence>
<evidence type="ECO:0000256" key="1">
    <source>
        <dbReference type="SAM" id="MobiDB-lite"/>
    </source>
</evidence>